<sequence>MPFRSIFTAAVLFCLVGNLQAQAPHLYFERLTTENGLSHNMVNCFLQDKRGFMWIGTENGLNRYDGHTFTVFRNEPGNAASLSGNIITDIIEDNDQLLWIATADGGLTKYDHRLPPAEQFKQYRHSQTDSASIPVNIINTLLYDPHGYLWLGTGGKGIWRFDKRTERFDQPVKKGTQGILDLCMDASGIIWAGRQGGGLLKINPRDLSYQMDERYTNLYANLPHMSVTALFCDRKKNMWYGSWDKVIYRFNAATGREEMFEENKHPPGFLNDEISSFAEDHNGLLWMGGGSKGLQVYDPVQQRFYHYGYDPALEGTVSADRINCIYTDKDGVVWLGTSKGISIHHPLQKQFEQVFLPPVAGDEKRPTIYDLYRDDNNDLWIGASNGLYIYHPATGSFRHLPLQYNGVSLSVTKFFRDENGAIYLGTNYSLFRFNAQNHQITLLPNTEKDAVMNKIIKSRVVSIVRDTIDGHPVLLVSPYGHFLAYYDLTEQRWVSRMDTVRNILPRYHLTDNLIRKIFKTRSGKIWLATTRTGLGNWAKHPHPWVEYLYNNPAMPGTISNDNVYDMAEDDKGNLWLSTYGGGLNYFDTSSRRFTHVPDSENLLEGLQLDNKGHVWMISNGNLHKYAPEDKLYFSYQLPDIERSGGVSGPICKDRNGHMCVAGPGYFITFNPTALIRQNRQPNIYFTDLKIFNTSYSQLLAKDKIILRHNQNYFRIEFAAPFYSPGRDVRYAYQLAGWDKDWVEIGQEQFAQFSNLRGGEYVFRVKSSNSQGIWSEKTASIRIVIIPPFWQRWQFYVLLSLLIIGALFGIHRYRVNELLKRQAIRNKIAQDLHDDVGSTLSSIAVYSQVAKIYYEQQRPDALKDTIDKINDTAGEMIVDMNDIVWAINPRNDSMHTILQRMESFARPLTTAKGISFHFDTDEDVQQISLSMTRRKNFYLIFRESVNNVLKYAGCRHLWVKVRKEHHHLVMIIQDDGKGFEPEKVKINASQSLSGNGLHNMQMRAEEMKGSLTITSRPGQGTTIQLRFPVT</sequence>
<name>A0A5B2VWV9_9BACT</name>
<keyword evidence="3" id="KW-0732">Signal</keyword>
<evidence type="ECO:0000256" key="1">
    <source>
        <dbReference type="ARBA" id="ARBA00022553"/>
    </source>
</evidence>
<dbReference type="InterPro" id="IPR015943">
    <property type="entry name" value="WD40/YVTN_repeat-like_dom_sf"/>
</dbReference>
<accession>A0A5B2VWV9</accession>
<dbReference type="GO" id="GO:0016020">
    <property type="term" value="C:membrane"/>
    <property type="evidence" value="ECO:0007669"/>
    <property type="project" value="InterPro"/>
</dbReference>
<evidence type="ECO:0000256" key="2">
    <source>
        <dbReference type="SAM" id="Phobius"/>
    </source>
</evidence>
<dbReference type="InterPro" id="IPR011110">
    <property type="entry name" value="Reg_prop"/>
</dbReference>
<dbReference type="AlphaFoldDB" id="A0A5B2VWV9"/>
<dbReference type="RefSeq" id="WP_149837559.1">
    <property type="nucleotide sequence ID" value="NZ_VUOC01000002.1"/>
</dbReference>
<dbReference type="Pfam" id="PF07495">
    <property type="entry name" value="Y_Y_Y"/>
    <property type="match status" value="1"/>
</dbReference>
<evidence type="ECO:0000313" key="5">
    <source>
        <dbReference type="EMBL" id="KAA2242686.1"/>
    </source>
</evidence>
<dbReference type="EMBL" id="VUOC01000002">
    <property type="protein sequence ID" value="KAA2242686.1"/>
    <property type="molecule type" value="Genomic_DNA"/>
</dbReference>
<dbReference type="PROSITE" id="PS50109">
    <property type="entry name" value="HIS_KIN"/>
    <property type="match status" value="1"/>
</dbReference>
<dbReference type="Pfam" id="PF07494">
    <property type="entry name" value="Reg_prop"/>
    <property type="match status" value="5"/>
</dbReference>
<reference evidence="5 6" key="2">
    <citation type="submission" date="2019-09" db="EMBL/GenBank/DDBJ databases">
        <authorList>
            <person name="Jin C."/>
        </authorList>
    </citation>
    <scope>NUCLEOTIDE SEQUENCE [LARGE SCALE GENOMIC DNA]</scope>
    <source>
        <strain evidence="5 6">BN140078</strain>
    </source>
</reference>
<dbReference type="SUPFAM" id="SSF101898">
    <property type="entry name" value="NHL repeat"/>
    <property type="match status" value="1"/>
</dbReference>
<dbReference type="SMART" id="SM00387">
    <property type="entry name" value="HATPase_c"/>
    <property type="match status" value="1"/>
</dbReference>
<keyword evidence="1" id="KW-0597">Phosphoprotein</keyword>
<evidence type="ECO:0000256" key="3">
    <source>
        <dbReference type="SAM" id="SignalP"/>
    </source>
</evidence>
<dbReference type="CDD" id="cd16917">
    <property type="entry name" value="HATPase_UhpB-NarQ-NarX-like"/>
    <property type="match status" value="1"/>
</dbReference>
<keyword evidence="5" id="KW-0808">Transferase</keyword>
<keyword evidence="6" id="KW-1185">Reference proteome</keyword>
<feature type="domain" description="Histidine kinase" evidence="4">
    <location>
        <begin position="830"/>
        <end position="1029"/>
    </location>
</feature>
<dbReference type="Pfam" id="PF07730">
    <property type="entry name" value="HisKA_3"/>
    <property type="match status" value="1"/>
</dbReference>
<dbReference type="SUPFAM" id="SSF55874">
    <property type="entry name" value="ATPase domain of HSP90 chaperone/DNA topoisomerase II/histidine kinase"/>
    <property type="match status" value="1"/>
</dbReference>
<gene>
    <name evidence="5" type="ORF">F0L74_09155</name>
</gene>
<dbReference type="SUPFAM" id="SSF63829">
    <property type="entry name" value="Calcium-dependent phosphotriesterase"/>
    <property type="match status" value="2"/>
</dbReference>
<dbReference type="InterPro" id="IPR011123">
    <property type="entry name" value="Y_Y_Y"/>
</dbReference>
<proteinExistence type="predicted"/>
<evidence type="ECO:0000259" key="4">
    <source>
        <dbReference type="PROSITE" id="PS50109"/>
    </source>
</evidence>
<keyword evidence="2" id="KW-1133">Transmembrane helix</keyword>
<dbReference type="Gene3D" id="1.20.5.1930">
    <property type="match status" value="1"/>
</dbReference>
<dbReference type="InterPro" id="IPR011712">
    <property type="entry name" value="Sig_transdc_His_kin_sub3_dim/P"/>
</dbReference>
<dbReference type="Gene3D" id="3.30.565.10">
    <property type="entry name" value="Histidine kinase-like ATPase, C-terminal domain"/>
    <property type="match status" value="1"/>
</dbReference>
<dbReference type="InterPro" id="IPR003594">
    <property type="entry name" value="HATPase_dom"/>
</dbReference>
<feature type="transmembrane region" description="Helical" evidence="2">
    <location>
        <begin position="792"/>
        <end position="810"/>
    </location>
</feature>
<dbReference type="Pfam" id="PF02518">
    <property type="entry name" value="HATPase_c"/>
    <property type="match status" value="1"/>
</dbReference>
<protein>
    <submittedName>
        <fullName evidence="5">Histidine kinase</fullName>
    </submittedName>
</protein>
<feature type="signal peptide" evidence="3">
    <location>
        <begin position="1"/>
        <end position="23"/>
    </location>
</feature>
<dbReference type="Proteomes" id="UP000324611">
    <property type="component" value="Unassembled WGS sequence"/>
</dbReference>
<dbReference type="Gene3D" id="2.60.40.10">
    <property type="entry name" value="Immunoglobulins"/>
    <property type="match status" value="1"/>
</dbReference>
<evidence type="ECO:0000313" key="6">
    <source>
        <dbReference type="Proteomes" id="UP000324611"/>
    </source>
</evidence>
<dbReference type="GO" id="GO:0000155">
    <property type="term" value="F:phosphorelay sensor kinase activity"/>
    <property type="evidence" value="ECO:0007669"/>
    <property type="project" value="InterPro"/>
</dbReference>
<keyword evidence="2" id="KW-0472">Membrane</keyword>
<keyword evidence="5" id="KW-0418">Kinase</keyword>
<feature type="chain" id="PRO_5022839226" evidence="3">
    <location>
        <begin position="24"/>
        <end position="1029"/>
    </location>
</feature>
<organism evidence="5 6">
    <name type="scientific">Chitinophaga agrisoli</name>
    <dbReference type="NCBI Taxonomy" id="2607653"/>
    <lineage>
        <taxon>Bacteria</taxon>
        <taxon>Pseudomonadati</taxon>
        <taxon>Bacteroidota</taxon>
        <taxon>Chitinophagia</taxon>
        <taxon>Chitinophagales</taxon>
        <taxon>Chitinophagaceae</taxon>
        <taxon>Chitinophaga</taxon>
    </lineage>
</organism>
<dbReference type="GO" id="GO:0046983">
    <property type="term" value="F:protein dimerization activity"/>
    <property type="evidence" value="ECO:0007669"/>
    <property type="project" value="InterPro"/>
</dbReference>
<dbReference type="Gene3D" id="2.130.10.10">
    <property type="entry name" value="YVTN repeat-like/Quinoprotein amine dehydrogenase"/>
    <property type="match status" value="3"/>
</dbReference>
<dbReference type="InterPro" id="IPR013783">
    <property type="entry name" value="Ig-like_fold"/>
</dbReference>
<dbReference type="PANTHER" id="PTHR43547:SF2">
    <property type="entry name" value="HYBRID SIGNAL TRANSDUCTION HISTIDINE KINASE C"/>
    <property type="match status" value="1"/>
</dbReference>
<comment type="caution">
    <text evidence="5">The sequence shown here is derived from an EMBL/GenBank/DDBJ whole genome shotgun (WGS) entry which is preliminary data.</text>
</comment>
<dbReference type="PANTHER" id="PTHR43547">
    <property type="entry name" value="TWO-COMPONENT HISTIDINE KINASE"/>
    <property type="match status" value="1"/>
</dbReference>
<reference evidence="5 6" key="1">
    <citation type="submission" date="2019-09" db="EMBL/GenBank/DDBJ databases">
        <title>Chitinophaga ginsengihumi sp. nov., isolated from soil of ginseng rhizosphere.</title>
        <authorList>
            <person name="Lee J."/>
        </authorList>
    </citation>
    <scope>NUCLEOTIDE SEQUENCE [LARGE SCALE GENOMIC DNA]</scope>
    <source>
        <strain evidence="5 6">BN140078</strain>
    </source>
</reference>
<dbReference type="InterPro" id="IPR005467">
    <property type="entry name" value="His_kinase_dom"/>
</dbReference>
<keyword evidence="2" id="KW-0812">Transmembrane</keyword>
<dbReference type="InterPro" id="IPR036890">
    <property type="entry name" value="HATPase_C_sf"/>
</dbReference>